<dbReference type="GO" id="GO:0003677">
    <property type="term" value="F:DNA binding"/>
    <property type="evidence" value="ECO:0007669"/>
    <property type="project" value="UniProtKB-KW"/>
</dbReference>
<dbReference type="PANTHER" id="PTHR23234">
    <property type="entry name" value="ZNF44 PROTEIN"/>
    <property type="match status" value="1"/>
</dbReference>
<dbReference type="FunFam" id="3.30.160.60:FF:000247">
    <property type="entry name" value="Zinc finger protein 236"/>
    <property type="match status" value="1"/>
</dbReference>
<dbReference type="InterPro" id="IPR050758">
    <property type="entry name" value="Znf_C2H2-type"/>
</dbReference>
<dbReference type="Gene3D" id="6.10.140.140">
    <property type="match status" value="1"/>
</dbReference>
<keyword evidence="5" id="KW-0479">Metal-binding</keyword>
<keyword evidence="8" id="KW-0862">Zinc</keyword>
<dbReference type="Pfam" id="PF00096">
    <property type="entry name" value="zf-C2H2"/>
    <property type="match status" value="7"/>
</dbReference>
<evidence type="ECO:0000256" key="1">
    <source>
        <dbReference type="ARBA" id="ARBA00003767"/>
    </source>
</evidence>
<evidence type="ECO:0000256" key="7">
    <source>
        <dbReference type="ARBA" id="ARBA00022771"/>
    </source>
</evidence>
<name>A0A8J0U5I4_XENLA</name>
<dbReference type="FunFam" id="3.30.160.60:FF:001156">
    <property type="entry name" value="Zinc finger protein 407"/>
    <property type="match status" value="1"/>
</dbReference>
<dbReference type="Gene3D" id="3.30.160.60">
    <property type="entry name" value="Classic Zinc Finger"/>
    <property type="match status" value="7"/>
</dbReference>
<accession>A0A8J0U5I4</accession>
<evidence type="ECO:0000313" key="17">
    <source>
        <dbReference type="RefSeq" id="XP_018096600.1"/>
    </source>
</evidence>
<keyword evidence="16" id="KW-1185">Reference proteome</keyword>
<keyword evidence="10" id="KW-0805">Transcription regulation</keyword>
<evidence type="ECO:0000256" key="3">
    <source>
        <dbReference type="ARBA" id="ARBA00006991"/>
    </source>
</evidence>
<dbReference type="GO" id="GO:0006355">
    <property type="term" value="P:regulation of DNA-templated transcription"/>
    <property type="evidence" value="ECO:0007669"/>
    <property type="project" value="InterPro"/>
</dbReference>
<dbReference type="GO" id="GO:0008270">
    <property type="term" value="F:zinc ion binding"/>
    <property type="evidence" value="ECO:0007669"/>
    <property type="project" value="UniProtKB-KW"/>
</dbReference>
<dbReference type="InterPro" id="IPR036051">
    <property type="entry name" value="KRAB_dom_sf"/>
</dbReference>
<evidence type="ECO:0000259" key="15">
    <source>
        <dbReference type="PROSITE" id="PS50157"/>
    </source>
</evidence>
<dbReference type="Proteomes" id="UP000186698">
    <property type="component" value="Chromosome 8L"/>
</dbReference>
<dbReference type="InterPro" id="IPR036236">
    <property type="entry name" value="Znf_C2H2_sf"/>
</dbReference>
<dbReference type="InterPro" id="IPR001909">
    <property type="entry name" value="KRAB"/>
</dbReference>
<dbReference type="SUPFAM" id="SSF57667">
    <property type="entry name" value="beta-beta-alpha zinc fingers"/>
    <property type="match status" value="5"/>
</dbReference>
<comment type="similarity">
    <text evidence="3">Belongs to the krueppel C2H2-type zinc-finger protein family.</text>
</comment>
<dbReference type="SMART" id="SM00355">
    <property type="entry name" value="ZnF_C2H2"/>
    <property type="match status" value="7"/>
</dbReference>
<comment type="subcellular location">
    <subcellularLocation>
        <location evidence="2">Nucleus</location>
    </subcellularLocation>
</comment>
<reference evidence="17" key="1">
    <citation type="submission" date="2025-08" db="UniProtKB">
        <authorList>
            <consortium name="RefSeq"/>
        </authorList>
    </citation>
    <scope>IDENTIFICATION</scope>
    <source>
        <strain evidence="17">J_2021</strain>
        <tissue evidence="17">Erythrocytes</tissue>
    </source>
</reference>
<dbReference type="RefSeq" id="XP_018096600.1">
    <property type="nucleotide sequence ID" value="XM_018241111.2"/>
</dbReference>
<keyword evidence="11" id="KW-0238">DNA-binding</keyword>
<dbReference type="FunFam" id="3.30.160.60:FF:000690">
    <property type="entry name" value="Zinc finger protein 354C"/>
    <property type="match status" value="1"/>
</dbReference>
<evidence type="ECO:0000256" key="2">
    <source>
        <dbReference type="ARBA" id="ARBA00004123"/>
    </source>
</evidence>
<dbReference type="CDD" id="cd07765">
    <property type="entry name" value="KRAB_A-box"/>
    <property type="match status" value="1"/>
</dbReference>
<feature type="domain" description="C2H2-type" evidence="15">
    <location>
        <begin position="543"/>
        <end position="570"/>
    </location>
</feature>
<feature type="domain" description="C2H2-type" evidence="15">
    <location>
        <begin position="487"/>
        <end position="514"/>
    </location>
</feature>
<dbReference type="FunFam" id="3.30.160.60:FF:001498">
    <property type="entry name" value="Zinc finger protein 404"/>
    <property type="match status" value="1"/>
</dbReference>
<keyword evidence="4" id="KW-1017">Isopeptide bond</keyword>
<dbReference type="PROSITE" id="PS00028">
    <property type="entry name" value="ZINC_FINGER_C2H2_1"/>
    <property type="match status" value="7"/>
</dbReference>
<evidence type="ECO:0000256" key="12">
    <source>
        <dbReference type="ARBA" id="ARBA00023163"/>
    </source>
</evidence>
<sequence>MTIKKDKKKMTERIVNHALEIIFLLTGEEYIIMKKNAPQSIHLLTGEVHIKSGDAAVYFSTEEWEYIERHKESYNDVMMETLGSLGIPTSKTSGKIAAEVALDKDQKEKPYAIRRLNTEVQEIGGIVGPGGSKPGFEPDIDQNEPCAVICVDDKEEEICINGDSVSILPGEINEVMSDIENKGEPFADSSLEDTMQIICVNADSGESSVVDILEESQPATCISDEVADDDTDKNNSEVATEVEQKVKQLAVRCLDDEDEEVFVSSGSGGSWSRRMSEEYQTTVCMSHELAKYESSVFHGLQADNSKGNLALWKRGDTIFASQSYQCKENTLALNEKFDYSSDDALQEAMKHSSREKTIGSKVSSGKSGCEYYALAEDTPFNCNVVNNPYVTTQQMAHTDDTLYECTDGEKHLPYDSIFSRHQIIHTKEEPCASADFDKCFTDSPHEATQYLDSSGEKPFSCNDCGQCFTRRSSLLRHSKFHSGDKPYTCHVCGKCFSNKSHLVAHRRIHEGEKPYACPECGKCFANRSYLSVHKRTHTGEKPYSCPECGKRFTAMQSVVRHRRSHTGEKPYACGECGKRFTRRSCLNRHNRSHMRVKPFPCSECGQCFTNKALLDAHKITHTGVKLYSCTECGKCFTQMAALIAHHRSHIEENP</sequence>
<dbReference type="Pfam" id="PF01352">
    <property type="entry name" value="KRAB"/>
    <property type="match status" value="1"/>
</dbReference>
<evidence type="ECO:0000256" key="13">
    <source>
        <dbReference type="ARBA" id="ARBA00023242"/>
    </source>
</evidence>
<dbReference type="GeneID" id="108704532"/>
<comment type="function">
    <text evidence="1">May be involved in transcriptional regulation.</text>
</comment>
<protein>
    <submittedName>
        <fullName evidence="17">Gastrula zinc finger protein XlCGF48.2-like isoform X1</fullName>
    </submittedName>
</protein>
<dbReference type="FunFam" id="3.30.160.60:FF:002343">
    <property type="entry name" value="Zinc finger protein 33A"/>
    <property type="match status" value="1"/>
</dbReference>
<evidence type="ECO:0000256" key="4">
    <source>
        <dbReference type="ARBA" id="ARBA00022499"/>
    </source>
</evidence>
<evidence type="ECO:0000256" key="14">
    <source>
        <dbReference type="PROSITE-ProRule" id="PRU00042"/>
    </source>
</evidence>
<keyword evidence="13" id="KW-0539">Nucleus</keyword>
<dbReference type="InterPro" id="IPR013087">
    <property type="entry name" value="Znf_C2H2_type"/>
</dbReference>
<dbReference type="KEGG" id="xla:108704532"/>
<evidence type="ECO:0000313" key="16">
    <source>
        <dbReference type="Proteomes" id="UP000186698"/>
    </source>
</evidence>
<organism evidence="16 17">
    <name type="scientific">Xenopus laevis</name>
    <name type="common">African clawed frog</name>
    <dbReference type="NCBI Taxonomy" id="8355"/>
    <lineage>
        <taxon>Eukaryota</taxon>
        <taxon>Metazoa</taxon>
        <taxon>Chordata</taxon>
        <taxon>Craniata</taxon>
        <taxon>Vertebrata</taxon>
        <taxon>Euteleostomi</taxon>
        <taxon>Amphibia</taxon>
        <taxon>Batrachia</taxon>
        <taxon>Anura</taxon>
        <taxon>Pipoidea</taxon>
        <taxon>Pipidae</taxon>
        <taxon>Xenopodinae</taxon>
        <taxon>Xenopus</taxon>
        <taxon>Xenopus</taxon>
    </lineage>
</organism>
<keyword evidence="12" id="KW-0804">Transcription</keyword>
<dbReference type="FunFam" id="3.30.160.60:FF:001437">
    <property type="entry name" value="Zinc finger protein 594"/>
    <property type="match status" value="1"/>
</dbReference>
<evidence type="ECO:0000256" key="9">
    <source>
        <dbReference type="ARBA" id="ARBA00022843"/>
    </source>
</evidence>
<dbReference type="SUPFAM" id="SSF109640">
    <property type="entry name" value="KRAB domain (Kruppel-associated box)"/>
    <property type="match status" value="1"/>
</dbReference>
<feature type="domain" description="C2H2-type" evidence="15">
    <location>
        <begin position="571"/>
        <end position="598"/>
    </location>
</feature>
<feature type="domain" description="C2H2-type" evidence="15">
    <location>
        <begin position="403"/>
        <end position="430"/>
    </location>
</feature>
<dbReference type="GO" id="GO:0005634">
    <property type="term" value="C:nucleus"/>
    <property type="evidence" value="ECO:0007669"/>
    <property type="project" value="UniProtKB-SubCell"/>
</dbReference>
<feature type="domain" description="C2H2-type" evidence="15">
    <location>
        <begin position="459"/>
        <end position="486"/>
    </location>
</feature>
<evidence type="ECO:0000256" key="5">
    <source>
        <dbReference type="ARBA" id="ARBA00022723"/>
    </source>
</evidence>
<dbReference type="PROSITE" id="PS50157">
    <property type="entry name" value="ZINC_FINGER_C2H2_2"/>
    <property type="match status" value="8"/>
</dbReference>
<dbReference type="OrthoDB" id="5428132at2759"/>
<feature type="domain" description="C2H2-type" evidence="15">
    <location>
        <begin position="627"/>
        <end position="654"/>
    </location>
</feature>
<evidence type="ECO:0000256" key="6">
    <source>
        <dbReference type="ARBA" id="ARBA00022737"/>
    </source>
</evidence>
<dbReference type="AlphaFoldDB" id="A0A8J0U5I4"/>
<gene>
    <name evidence="17" type="primary">LOC108704532</name>
</gene>
<feature type="domain" description="C2H2-type" evidence="15">
    <location>
        <begin position="599"/>
        <end position="626"/>
    </location>
</feature>
<feature type="domain" description="C2H2-type" evidence="15">
    <location>
        <begin position="515"/>
        <end position="542"/>
    </location>
</feature>
<dbReference type="FunFam" id="3.30.160.60:FF:000478">
    <property type="entry name" value="Zinc finger protein 133"/>
    <property type="match status" value="1"/>
</dbReference>
<evidence type="ECO:0000256" key="8">
    <source>
        <dbReference type="ARBA" id="ARBA00022833"/>
    </source>
</evidence>
<dbReference type="PANTHER" id="PTHR23234:SF10">
    <property type="entry name" value="RIKEN CDNA 6720489N17 GENE-RELATED"/>
    <property type="match status" value="1"/>
</dbReference>
<keyword evidence="7 14" id="KW-0863">Zinc-finger</keyword>
<evidence type="ECO:0000256" key="11">
    <source>
        <dbReference type="ARBA" id="ARBA00023125"/>
    </source>
</evidence>
<evidence type="ECO:0000256" key="10">
    <source>
        <dbReference type="ARBA" id="ARBA00023015"/>
    </source>
</evidence>
<keyword evidence="6" id="KW-0677">Repeat</keyword>
<keyword evidence="9" id="KW-0832">Ubl conjugation</keyword>
<proteinExistence type="inferred from homology"/>